<evidence type="ECO:0000313" key="1">
    <source>
        <dbReference type="EMBL" id="KAI0047553.1"/>
    </source>
</evidence>
<evidence type="ECO:0000313" key="2">
    <source>
        <dbReference type="Proteomes" id="UP000814033"/>
    </source>
</evidence>
<comment type="caution">
    <text evidence="1">The sequence shown here is derived from an EMBL/GenBank/DDBJ whole genome shotgun (WGS) entry which is preliminary data.</text>
</comment>
<reference evidence="1" key="1">
    <citation type="submission" date="2021-02" db="EMBL/GenBank/DDBJ databases">
        <authorList>
            <consortium name="DOE Joint Genome Institute"/>
            <person name="Ahrendt S."/>
            <person name="Looney B.P."/>
            <person name="Miyauchi S."/>
            <person name="Morin E."/>
            <person name="Drula E."/>
            <person name="Courty P.E."/>
            <person name="Chicoki N."/>
            <person name="Fauchery L."/>
            <person name="Kohler A."/>
            <person name="Kuo A."/>
            <person name="Labutti K."/>
            <person name="Pangilinan J."/>
            <person name="Lipzen A."/>
            <person name="Riley R."/>
            <person name="Andreopoulos W."/>
            <person name="He G."/>
            <person name="Johnson J."/>
            <person name="Barry K.W."/>
            <person name="Grigoriev I.V."/>
            <person name="Nagy L."/>
            <person name="Hibbett D."/>
            <person name="Henrissat B."/>
            <person name="Matheny P.B."/>
            <person name="Labbe J."/>
            <person name="Martin F."/>
        </authorList>
    </citation>
    <scope>NUCLEOTIDE SEQUENCE</scope>
    <source>
        <strain evidence="1">FP105234-sp</strain>
    </source>
</reference>
<proteinExistence type="predicted"/>
<name>A0ACB8RUJ2_9AGAM</name>
<reference evidence="1" key="2">
    <citation type="journal article" date="2022" name="New Phytol.">
        <title>Evolutionary transition to the ectomycorrhizal habit in the genomes of a hyperdiverse lineage of mushroom-forming fungi.</title>
        <authorList>
            <person name="Looney B."/>
            <person name="Miyauchi S."/>
            <person name="Morin E."/>
            <person name="Drula E."/>
            <person name="Courty P.E."/>
            <person name="Kohler A."/>
            <person name="Kuo A."/>
            <person name="LaButti K."/>
            <person name="Pangilinan J."/>
            <person name="Lipzen A."/>
            <person name="Riley R."/>
            <person name="Andreopoulos W."/>
            <person name="He G."/>
            <person name="Johnson J."/>
            <person name="Nolan M."/>
            <person name="Tritt A."/>
            <person name="Barry K.W."/>
            <person name="Grigoriev I.V."/>
            <person name="Nagy L.G."/>
            <person name="Hibbett D."/>
            <person name="Henrissat B."/>
            <person name="Matheny P.B."/>
            <person name="Labbe J."/>
            <person name="Martin F.M."/>
        </authorList>
    </citation>
    <scope>NUCLEOTIDE SEQUENCE</scope>
    <source>
        <strain evidence="1">FP105234-sp</strain>
    </source>
</reference>
<gene>
    <name evidence="1" type="ORF">FA95DRAFT_1492348</name>
</gene>
<accession>A0ACB8RUJ2</accession>
<organism evidence="1 2">
    <name type="scientific">Auriscalpium vulgare</name>
    <dbReference type="NCBI Taxonomy" id="40419"/>
    <lineage>
        <taxon>Eukaryota</taxon>
        <taxon>Fungi</taxon>
        <taxon>Dikarya</taxon>
        <taxon>Basidiomycota</taxon>
        <taxon>Agaricomycotina</taxon>
        <taxon>Agaricomycetes</taxon>
        <taxon>Russulales</taxon>
        <taxon>Auriscalpiaceae</taxon>
        <taxon>Auriscalpium</taxon>
    </lineage>
</organism>
<dbReference type="Proteomes" id="UP000814033">
    <property type="component" value="Unassembled WGS sequence"/>
</dbReference>
<sequence>MSYYDSVSANGTSFKLPDGSDFITKTTYTVSQSHGVITLIVASCFSLTAVIGLLAAIAMSAFNTRHAKSPNMFVRTNIVAFFISLLVADILQAVGSIMNAQWVRAQAVEAGTLCTAQGMIKHAADVSIAVWSFIIAVYTFLTLVAKMQLKRRLIMWCTLLGGWSAVAAIVIAGPATLNRNQYGPYYGISGEWCWITGEYKVQRIALDYLIMFMSALFSLFLYAVVFYRLRGKILARPPSRIRPTEKERQTHFDSTLAKQMLLYFAYIITILPIAVARFTVWSGHDVPFDVTIFCDTIYLLFGLVNTVLFVTTRRILPPRSVIPKFLISQPELIETTAAAGNDDPYYAG</sequence>
<protein>
    <submittedName>
        <fullName evidence="1">Uncharacterized protein</fullName>
    </submittedName>
</protein>
<dbReference type="EMBL" id="MU275902">
    <property type="protein sequence ID" value="KAI0047553.1"/>
    <property type="molecule type" value="Genomic_DNA"/>
</dbReference>
<keyword evidence="2" id="KW-1185">Reference proteome</keyword>
<feature type="non-terminal residue" evidence="1">
    <location>
        <position position="348"/>
    </location>
</feature>